<accession>A0ABS8CBR2</accession>
<keyword evidence="1 3" id="KW-0378">Hydrolase</keyword>
<dbReference type="Gene3D" id="3.40.50.850">
    <property type="entry name" value="Isochorismatase-like"/>
    <property type="match status" value="1"/>
</dbReference>
<dbReference type="InterPro" id="IPR050272">
    <property type="entry name" value="Isochorismatase-like_hydrls"/>
</dbReference>
<reference evidence="3 4" key="1">
    <citation type="submission" date="2020-07" db="EMBL/GenBank/DDBJ databases">
        <title>Pusillimonas sp. nov., isolated from poultry manure in Taiwan.</title>
        <authorList>
            <person name="Lin S.-Y."/>
            <person name="Tang Y.-S."/>
            <person name="Young C.-C."/>
        </authorList>
    </citation>
    <scope>NUCLEOTIDE SEQUENCE [LARGE SCALE GENOMIC DNA]</scope>
    <source>
        <strain evidence="3 4">CC-YST705</strain>
    </source>
</reference>
<comment type="caution">
    <text evidence="3">The sequence shown here is derived from an EMBL/GenBank/DDBJ whole genome shotgun (WGS) entry which is preliminary data.</text>
</comment>
<dbReference type="EMBL" id="JACDXW010000003">
    <property type="protein sequence ID" value="MCB5363458.1"/>
    <property type="molecule type" value="Genomic_DNA"/>
</dbReference>
<organism evidence="3 4">
    <name type="scientific">Mesopusillimonas faecipullorum</name>
    <dbReference type="NCBI Taxonomy" id="2755040"/>
    <lineage>
        <taxon>Bacteria</taxon>
        <taxon>Pseudomonadati</taxon>
        <taxon>Pseudomonadota</taxon>
        <taxon>Betaproteobacteria</taxon>
        <taxon>Burkholderiales</taxon>
        <taxon>Alcaligenaceae</taxon>
        <taxon>Mesopusillimonas</taxon>
    </lineage>
</organism>
<dbReference type="InterPro" id="IPR036380">
    <property type="entry name" value="Isochorismatase-like_sf"/>
</dbReference>
<proteinExistence type="predicted"/>
<evidence type="ECO:0000313" key="3">
    <source>
        <dbReference type="EMBL" id="MCB5363458.1"/>
    </source>
</evidence>
<dbReference type="PANTHER" id="PTHR43540:SF6">
    <property type="entry name" value="ISOCHORISMATASE-LIKE DOMAIN-CONTAINING PROTEIN"/>
    <property type="match status" value="1"/>
</dbReference>
<feature type="domain" description="Isochorismatase-like" evidence="2">
    <location>
        <begin position="18"/>
        <end position="200"/>
    </location>
</feature>
<evidence type="ECO:0000256" key="1">
    <source>
        <dbReference type="ARBA" id="ARBA00022801"/>
    </source>
</evidence>
<dbReference type="CDD" id="cd00431">
    <property type="entry name" value="cysteine_hydrolases"/>
    <property type="match status" value="1"/>
</dbReference>
<protein>
    <submittedName>
        <fullName evidence="3">Cysteine hydrolase</fullName>
    </submittedName>
</protein>
<dbReference type="GO" id="GO:0016787">
    <property type="term" value="F:hydrolase activity"/>
    <property type="evidence" value="ECO:0007669"/>
    <property type="project" value="UniProtKB-KW"/>
</dbReference>
<dbReference type="Proteomes" id="UP000776983">
    <property type="component" value="Unassembled WGS sequence"/>
</dbReference>
<sequence length="211" mass="22250">MASNSDLPWVNELAPSQCALVVIDMQNDFCAPGGYIDQVMGKDVSGAAAVVPVIAELVQRARQAGVRVVWVGSDYSTEKIPASMRRKLALRGITAECCKPGTWGSEWFGVQPQAGEAIVIKHNYAGFTGTALGSVLQDLGVRTLVFTGVQTQVCVESTVREAHAMGYTAVVARDAVGSHSPVLHEASLTNIQFLFGEVCAAGDIAAAWQAA</sequence>
<evidence type="ECO:0000313" key="4">
    <source>
        <dbReference type="Proteomes" id="UP000776983"/>
    </source>
</evidence>
<gene>
    <name evidence="3" type="ORF">H0484_06820</name>
</gene>
<dbReference type="RefSeq" id="WP_226953805.1">
    <property type="nucleotide sequence ID" value="NZ_JACDXW010000003.1"/>
</dbReference>
<dbReference type="InterPro" id="IPR000868">
    <property type="entry name" value="Isochorismatase-like_dom"/>
</dbReference>
<dbReference type="Pfam" id="PF00857">
    <property type="entry name" value="Isochorismatase"/>
    <property type="match status" value="1"/>
</dbReference>
<evidence type="ECO:0000259" key="2">
    <source>
        <dbReference type="Pfam" id="PF00857"/>
    </source>
</evidence>
<name>A0ABS8CBR2_9BURK</name>
<dbReference type="SUPFAM" id="SSF52499">
    <property type="entry name" value="Isochorismatase-like hydrolases"/>
    <property type="match status" value="1"/>
</dbReference>
<dbReference type="PANTHER" id="PTHR43540">
    <property type="entry name" value="PEROXYUREIDOACRYLATE/UREIDOACRYLATE AMIDOHYDROLASE-RELATED"/>
    <property type="match status" value="1"/>
</dbReference>
<keyword evidence="4" id="KW-1185">Reference proteome</keyword>